<name>A0A4Z0P2T1_9BACT</name>
<dbReference type="RefSeq" id="WP_135435874.1">
    <property type="nucleotide sequence ID" value="NZ_SRLA01000004.1"/>
</dbReference>
<comment type="caution">
    <text evidence="1">The sequence shown here is derived from an EMBL/GenBank/DDBJ whole genome shotgun (WGS) entry which is preliminary data.</text>
</comment>
<dbReference type="Gene3D" id="2.40.10.270">
    <property type="entry name" value="Bacteriophage SPP1 head-tail adaptor protein"/>
    <property type="match status" value="1"/>
</dbReference>
<evidence type="ECO:0000313" key="2">
    <source>
        <dbReference type="Proteomes" id="UP000298337"/>
    </source>
</evidence>
<protein>
    <submittedName>
        <fullName evidence="1">Head-tail adaptor protein</fullName>
    </submittedName>
</protein>
<dbReference type="Pfam" id="PF05521">
    <property type="entry name" value="Phage_HCP"/>
    <property type="match status" value="1"/>
</dbReference>
<dbReference type="InterPro" id="IPR038666">
    <property type="entry name" value="SSP1_head-tail_sf"/>
</dbReference>
<sequence length="110" mass="11970">MGRIAAGELTERVTLYTPGPSTQGPFGATATGPEKEESVYANVQALRGTEALRLGLEQGGTVYRIVVRQNPGPDVSRLQRLVWKGRSMALTFVQPTLERDHAVLYGVDKD</sequence>
<reference evidence="1 2" key="1">
    <citation type="submission" date="2019-04" db="EMBL/GenBank/DDBJ databases">
        <authorList>
            <person name="Feng G."/>
            <person name="Zhang J."/>
            <person name="Zhu H."/>
        </authorList>
    </citation>
    <scope>NUCLEOTIDE SEQUENCE [LARGE SCALE GENOMIC DNA]</scope>
    <source>
        <strain evidence="1 2">92R-1</strain>
    </source>
</reference>
<dbReference type="InterPro" id="IPR008767">
    <property type="entry name" value="Phage_SPP1_head-tail_adaptor"/>
</dbReference>
<dbReference type="EMBL" id="SRLA01000004">
    <property type="protein sequence ID" value="TGE05561.1"/>
    <property type="molecule type" value="Genomic_DNA"/>
</dbReference>
<keyword evidence="2" id="KW-1185">Reference proteome</keyword>
<gene>
    <name evidence="1" type="ORF">EU556_19875</name>
</gene>
<evidence type="ECO:0000313" key="1">
    <source>
        <dbReference type="EMBL" id="TGE05561.1"/>
    </source>
</evidence>
<organism evidence="1 2">
    <name type="scientific">Hymenobacter fodinae</name>
    <dbReference type="NCBI Taxonomy" id="2510796"/>
    <lineage>
        <taxon>Bacteria</taxon>
        <taxon>Pseudomonadati</taxon>
        <taxon>Bacteroidota</taxon>
        <taxon>Cytophagia</taxon>
        <taxon>Cytophagales</taxon>
        <taxon>Hymenobacteraceae</taxon>
        <taxon>Hymenobacter</taxon>
    </lineage>
</organism>
<dbReference type="OrthoDB" id="9940676at2"/>
<dbReference type="Proteomes" id="UP000298337">
    <property type="component" value="Unassembled WGS sequence"/>
</dbReference>
<accession>A0A4Z0P2T1</accession>
<dbReference type="AlphaFoldDB" id="A0A4Z0P2T1"/>
<proteinExistence type="predicted"/>